<evidence type="ECO:0000313" key="2">
    <source>
        <dbReference type="Proteomes" id="UP000193570"/>
    </source>
</evidence>
<name>A0A1X6ZMP1_9RHOB</name>
<proteinExistence type="predicted"/>
<organism evidence="1 2">
    <name type="scientific">Roseivivax jejudonensis</name>
    <dbReference type="NCBI Taxonomy" id="1529041"/>
    <lineage>
        <taxon>Bacteria</taxon>
        <taxon>Pseudomonadati</taxon>
        <taxon>Pseudomonadota</taxon>
        <taxon>Alphaproteobacteria</taxon>
        <taxon>Rhodobacterales</taxon>
        <taxon>Roseobacteraceae</taxon>
        <taxon>Roseivivax</taxon>
    </lineage>
</organism>
<evidence type="ECO:0000313" key="1">
    <source>
        <dbReference type="EMBL" id="SLN55792.1"/>
    </source>
</evidence>
<reference evidence="1 2" key="1">
    <citation type="submission" date="2017-03" db="EMBL/GenBank/DDBJ databases">
        <authorList>
            <person name="Afonso C.L."/>
            <person name="Miller P.J."/>
            <person name="Scott M.A."/>
            <person name="Spackman E."/>
            <person name="Goraichik I."/>
            <person name="Dimitrov K.M."/>
            <person name="Suarez D.L."/>
            <person name="Swayne D.E."/>
        </authorList>
    </citation>
    <scope>NUCLEOTIDE SEQUENCE [LARGE SCALE GENOMIC DNA]</scope>
    <source>
        <strain evidence="1 2">CECT 8625</strain>
    </source>
</reference>
<protein>
    <submittedName>
        <fullName evidence="1">Uncharacterized protein</fullName>
    </submittedName>
</protein>
<gene>
    <name evidence="1" type="ORF">ROJ8625_02799</name>
</gene>
<dbReference type="Proteomes" id="UP000193570">
    <property type="component" value="Unassembled WGS sequence"/>
</dbReference>
<dbReference type="EMBL" id="FWFK01000005">
    <property type="protein sequence ID" value="SLN55792.1"/>
    <property type="molecule type" value="Genomic_DNA"/>
</dbReference>
<accession>A0A1X6ZMP1</accession>
<dbReference type="RefSeq" id="WP_159456774.1">
    <property type="nucleotide sequence ID" value="NZ_FWFK01000005.1"/>
</dbReference>
<dbReference type="AlphaFoldDB" id="A0A1X6ZMP1"/>
<sequence>MKMKATDLPPARAQLKGLLHGADMGEMQGAYLPSRPEPISARCRRG</sequence>
<keyword evidence="2" id="KW-1185">Reference proteome</keyword>